<dbReference type="SUPFAM" id="SSF81301">
    <property type="entry name" value="Nucleotidyltransferase"/>
    <property type="match status" value="1"/>
</dbReference>
<protein>
    <submittedName>
        <fullName evidence="1">Nucleotidyltransferase family protein</fullName>
    </submittedName>
</protein>
<gene>
    <name evidence="1" type="ORF">HHL28_05175</name>
</gene>
<dbReference type="AlphaFoldDB" id="A0A858RBE5"/>
<dbReference type="Proteomes" id="UP000501891">
    <property type="component" value="Chromosome"/>
</dbReference>
<organism evidence="1 2">
    <name type="scientific">Aerophototrophica crusticola</name>
    <dbReference type="NCBI Taxonomy" id="1709002"/>
    <lineage>
        <taxon>Bacteria</taxon>
        <taxon>Pseudomonadati</taxon>
        <taxon>Pseudomonadota</taxon>
        <taxon>Alphaproteobacteria</taxon>
        <taxon>Rhodospirillales</taxon>
        <taxon>Rhodospirillaceae</taxon>
        <taxon>Aerophototrophica</taxon>
    </lineage>
</organism>
<proteinExistence type="predicted"/>
<dbReference type="EMBL" id="CP051775">
    <property type="protein sequence ID" value="QJE74785.1"/>
    <property type="molecule type" value="Genomic_DNA"/>
</dbReference>
<name>A0A858RBE5_9PROT</name>
<evidence type="ECO:0000313" key="1">
    <source>
        <dbReference type="EMBL" id="QJE74785.1"/>
    </source>
</evidence>
<evidence type="ECO:0000313" key="2">
    <source>
        <dbReference type="Proteomes" id="UP000501891"/>
    </source>
</evidence>
<dbReference type="KEGG" id="acru:HHL28_05175"/>
<accession>A0A858RBE5</accession>
<sequence length="258" mass="29712">MTGAPPPSSHLAPPEADQFYAESLRILRESGIPFLVAGTFAVNCYTGINRATKDLDIFCKAGDFPRILLHFQERGFETEIEDERWIAKVRRGQCFFDVIFSSAVAVVPITDAWFKESHPALYYGVEVQLTPPTEMIWSKALLQLRHRYDGADVAHIMLKQADRIDWRRLLNHMEQYWEVLLMHVLNFRFIYPTERDNVPRWLYEELLERARMHADLPIPQTKVCRGRLFSPVDYEVDVKQWGFADIIGAAQPASGVGS</sequence>
<keyword evidence="2" id="KW-1185">Reference proteome</keyword>
<reference evidence="1" key="1">
    <citation type="submission" date="2020-04" db="EMBL/GenBank/DDBJ databases">
        <title>A desert anoxygenic phototrophic bacterium fixes CO2 using RubisCO under aerobic conditions.</title>
        <authorList>
            <person name="Tang K."/>
        </authorList>
    </citation>
    <scope>NUCLEOTIDE SEQUENCE [LARGE SCALE GENOMIC DNA]</scope>
    <source>
        <strain evidence="1">MIMtkB3</strain>
    </source>
</reference>
<dbReference type="InterPro" id="IPR043519">
    <property type="entry name" value="NT_sf"/>
</dbReference>
<dbReference type="GO" id="GO:0016740">
    <property type="term" value="F:transferase activity"/>
    <property type="evidence" value="ECO:0007669"/>
    <property type="project" value="UniProtKB-KW"/>
</dbReference>
<dbReference type="Gene3D" id="3.30.460.40">
    <property type="match status" value="1"/>
</dbReference>